<dbReference type="PANTHER" id="PTHR30329:SF21">
    <property type="entry name" value="LIPOPROTEIN YIAD-RELATED"/>
    <property type="match status" value="1"/>
</dbReference>
<feature type="domain" description="OmpA-like" evidence="2">
    <location>
        <begin position="829"/>
        <end position="954"/>
    </location>
</feature>
<dbReference type="STRING" id="207949.RED65_11730"/>
<comment type="caution">
    <text evidence="3">The sequence shown here is derived from an EMBL/GenBank/DDBJ whole genome shotgun (WGS) entry which is preliminary data.</text>
</comment>
<evidence type="ECO:0000259" key="2">
    <source>
        <dbReference type="PROSITE" id="PS51123"/>
    </source>
</evidence>
<dbReference type="GO" id="GO:0016020">
    <property type="term" value="C:membrane"/>
    <property type="evidence" value="ECO:0007669"/>
    <property type="project" value="UniProtKB-UniRule"/>
</dbReference>
<dbReference type="Gene3D" id="3.30.1330.60">
    <property type="entry name" value="OmpA-like domain"/>
    <property type="match status" value="1"/>
</dbReference>
<dbReference type="InterPro" id="IPR006665">
    <property type="entry name" value="OmpA-like"/>
</dbReference>
<evidence type="ECO:0000313" key="4">
    <source>
        <dbReference type="Proteomes" id="UP000004263"/>
    </source>
</evidence>
<accession>Q1N142</accession>
<organism evidence="3 4">
    <name type="scientific">Bermanella marisrubri</name>
    <dbReference type="NCBI Taxonomy" id="207949"/>
    <lineage>
        <taxon>Bacteria</taxon>
        <taxon>Pseudomonadati</taxon>
        <taxon>Pseudomonadota</taxon>
        <taxon>Gammaproteobacteria</taxon>
        <taxon>Oceanospirillales</taxon>
        <taxon>Oceanospirillaceae</taxon>
        <taxon>Bermanella</taxon>
    </lineage>
</organism>
<name>Q1N142_9GAMM</name>
<sequence>MKTLHFIKQHTQTFAGLARTGACAPVFHIQSKAKSTASFLKKSGVFAIALCASLLSLNTQANTPANTLIENTAYANYSFNSQAMQVSATDRFYTTSTQTPARSPAVITLMHNSLDFDAQFQTAQNASGNSLTTSSPSSVQSRTIASSNGQALSGTFPVSTGRCATDETTNSLVAQAAPQSYQGNTLTLPGAINLRSDEYFKVGDTIFTHLNDQDQNLDPNAIENIVVTLLSENGLDKETIELTETGNNTGLFTGYVQSVDIADVAPTHFDCQLSVKSESSLQASYQDQFDEQDLVRAGALFDPNSYVVNADTGEYVNGIEVTLIDADTNLPANILSDEGGIFPSTVTTGGSVTDSKGNVYQFPYGGFAFPVVDAGDYRIQIGESPYYDYPISTQKSLADINALTNGPFNFDEQGSRALAFNSGITFRMDVPLDPKDNTVLLTKTANKNSAGIGELVAYRIQIENTEIPGTNIKIEDRLPQGFRYVAGSAQLNGNQLVDPTISADGQLLSFNIGDLAVEESLTLQYLTRISVNTPVGTAINSAWLIDQEDIANEGVLESNTTKAAIEIQEDLFANSTRLFGRVYIGSCNGEQQVADEGLSDVRIYLENGTYVVTDEDGFWHIEDQKPGTHVVQLDTDTLPKYLDLMACENYGQHAGREYSQFVDLQPGSFWRTDFVVKLKPPSKGQVTQRLSSRIEPVTERDKSNAKDIALALNQKIVYRVDLTGTGVKLKDLRSLIMLPPGVSYKTGSATLDGNTIQAPKKYDEQTLLFSLNDPGEDWGHLLEFEAWITEQAKAGELSTRSVAMFDSPSEANQRTPVAITSALLSLVPENKEVHKPEEAPKFSSFSRDLSQADINAMKSVLEQLRGLEDLRIEVAGHTDNVPIAKRSRHIFNNNYELSLARARSAADYLMRELELGPEQVTISGYGSQRPVTNNGNEQSRALNRRVEVNILAARDGLKLAKADSGDQMVATLGIAPGGFDFPLEATASGPVKTEVQMPEFDKAYLAQSNNEFEWLWPGKGYLPNIPSTKVAIKHPLKHKIQLRLNGEPVSQLNFVKKETYKPNQSAISLWSGVDLKEGNNVFIASLVDDQGNILERKKYQLHYAGSPTRVELVEEKTKAVADGVVAPVVAVKLFDKDGYPVRDGLQGEFNVAAPYQALDPNRKQTQINRQDFKPNYEISDDGIAYITLEPTTQAGEALITFPLANGRVEEVRVWLSPQNRDWMLIALGEGTIGYNDISGHIQNAKNQDVEDEFYTDGRLALFAKGQVAGDWLITAAYDSAKGKTTPFERLLDPNKYYTLYGDNSEQKLDASMEGKLYLRVEKRRFYTVFGDFNTDLNETELAQYLRKFHGIQTVYQGDLVSLNAFATESAQRFVRDEIQGDGTSGLYQLSNSDIITNSETISIQVRDRFRSEVILSEIELVKDADYSIDYIDGTIFFKNPIQSTDESFNPRYIIARYETENSSSDDITFGGRAAVHVLDKRVEVGASLIQEELGTEKKTLSALDMRLQINDQLEIKAETANTRQESDSAEASDAKAHYLELDYRGDQLQSKAYVRREEAGYGLGQLNESESGTEKLGIEGTYYLTSQHYIDVLVSDQKSLGNDLRQTLAEVKLNREYDLGRYHFGARVNENQANAESQSTQQLLAGHSFSLANGDWLLNTDAEINVKRNDDVYDLIRLGSDYRINEYVTLFATHETGFESDAPKRSVAGLRATPWQGMQVSNSVERQYSKDGSRLFAVHGLNQDINLDEHWQISFGFDQSRDLENSVVEQSSLLNNNVLGSGSQQSSIISNSEDFYAISLGWGYRSPTWQWTNRFEYREATDSDKWNILTGLYRPVAMGLSMGINGEYRLDEGESTETEFKQIEFNIGLRPMGFGLAWLNQSRLIEESITGNNDELISERIVNNTHLNMRWNKTQISSQYGFKYVEETLLGNNYSGFIDLIGLELRHHITPRWDWGLHGQRLNDYELDDVQYRTGLSIGFIPRVNTWVSLGYNLSGFTDSDFSGADYSAQGIYLKLRIKADQDSMRALKAYFE</sequence>
<keyword evidence="4" id="KW-1185">Reference proteome</keyword>
<reference evidence="3 4" key="1">
    <citation type="submission" date="2006-03" db="EMBL/GenBank/DDBJ databases">
        <authorList>
            <person name="Pinhassi J."/>
            <person name="Pedros-Alio C."/>
            <person name="Ferriera S."/>
            <person name="Johnson J."/>
            <person name="Kravitz S."/>
            <person name="Halpern A."/>
            <person name="Remington K."/>
            <person name="Beeson K."/>
            <person name="Tran B."/>
            <person name="Rogers Y.-H."/>
            <person name="Friedman R."/>
            <person name="Venter J.C."/>
        </authorList>
    </citation>
    <scope>NUCLEOTIDE SEQUENCE [LARGE SCALE GENOMIC DNA]</scope>
    <source>
        <strain evidence="3 4">RED65</strain>
    </source>
</reference>
<dbReference type="Pfam" id="PF01345">
    <property type="entry name" value="DUF11"/>
    <property type="match status" value="1"/>
</dbReference>
<evidence type="ECO:0000256" key="1">
    <source>
        <dbReference type="PROSITE-ProRule" id="PRU00473"/>
    </source>
</evidence>
<dbReference type="CDD" id="cd07185">
    <property type="entry name" value="OmpA_C-like"/>
    <property type="match status" value="1"/>
</dbReference>
<dbReference type="Proteomes" id="UP000004263">
    <property type="component" value="Unassembled WGS sequence"/>
</dbReference>
<dbReference type="InterPro" id="IPR001434">
    <property type="entry name" value="OmcB-like_DUF11"/>
</dbReference>
<dbReference type="SUPFAM" id="SSF103088">
    <property type="entry name" value="OmpA-like"/>
    <property type="match status" value="1"/>
</dbReference>
<dbReference type="Gene3D" id="2.60.40.740">
    <property type="match status" value="1"/>
</dbReference>
<dbReference type="PROSITE" id="PS51123">
    <property type="entry name" value="OMPA_2"/>
    <property type="match status" value="1"/>
</dbReference>
<dbReference type="InterPro" id="IPR047589">
    <property type="entry name" value="DUF11_rpt"/>
</dbReference>
<gene>
    <name evidence="3" type="ORF">RED65_11730</name>
</gene>
<protein>
    <recommendedName>
        <fullName evidence="2">OmpA-like domain-containing protein</fullName>
    </recommendedName>
</protein>
<dbReference type="PANTHER" id="PTHR30329">
    <property type="entry name" value="STATOR ELEMENT OF FLAGELLAR MOTOR COMPLEX"/>
    <property type="match status" value="1"/>
</dbReference>
<proteinExistence type="predicted"/>
<dbReference type="EMBL" id="AAQH01000011">
    <property type="protein sequence ID" value="EAT12009.1"/>
    <property type="molecule type" value="Genomic_DNA"/>
</dbReference>
<dbReference type="HOGENOM" id="CLU_000851_0_0_6"/>
<dbReference type="NCBIfam" id="TIGR01451">
    <property type="entry name" value="B_ant_repeat"/>
    <property type="match status" value="1"/>
</dbReference>
<evidence type="ECO:0000313" key="3">
    <source>
        <dbReference type="EMBL" id="EAT12009.1"/>
    </source>
</evidence>
<dbReference type="InterPro" id="IPR050330">
    <property type="entry name" value="Bact_OuterMem_StrucFunc"/>
</dbReference>
<dbReference type="Pfam" id="PF00691">
    <property type="entry name" value="OmpA"/>
    <property type="match status" value="1"/>
</dbReference>
<dbReference type="InterPro" id="IPR036737">
    <property type="entry name" value="OmpA-like_sf"/>
</dbReference>
<keyword evidence="1" id="KW-0472">Membrane</keyword>